<reference evidence="10" key="1">
    <citation type="submission" date="2023-06" db="EMBL/GenBank/DDBJ databases">
        <authorList>
            <person name="Tohno M."/>
            <person name="Tanizawa Y."/>
        </authorList>
    </citation>
    <scope>NUCLEOTIDE SEQUENCE</scope>
    <source>
        <strain evidence="11">BF125</strain>
        <strain evidence="10">BF186</strain>
    </source>
</reference>
<evidence type="ECO:0000256" key="8">
    <source>
        <dbReference type="ARBA" id="ARBA00023136"/>
    </source>
</evidence>
<dbReference type="InterPro" id="IPR050303">
    <property type="entry name" value="GatZ_KbaZ_carbometab"/>
</dbReference>
<dbReference type="RefSeq" id="WP_260212275.1">
    <property type="nucleotide sequence ID" value="NZ_BTFQ01000023.1"/>
</dbReference>
<keyword evidence="7 9" id="KW-1133">Transmembrane helix</keyword>
<dbReference type="Pfam" id="PF03613">
    <property type="entry name" value="EIID-AGA"/>
    <property type="match status" value="1"/>
</dbReference>
<evidence type="ECO:0000256" key="3">
    <source>
        <dbReference type="ARBA" id="ARBA00022475"/>
    </source>
</evidence>
<gene>
    <name evidence="10" type="primary">agaD</name>
    <name evidence="11" type="ORF">LABF125_01720</name>
    <name evidence="10" type="ORF">LABF186_06140</name>
</gene>
<dbReference type="AlphaFoldDB" id="A0ABD0C2I9"/>
<dbReference type="GO" id="GO:0005886">
    <property type="term" value="C:plasma membrane"/>
    <property type="evidence" value="ECO:0007669"/>
    <property type="project" value="UniProtKB-SubCell"/>
</dbReference>
<evidence type="ECO:0000256" key="1">
    <source>
        <dbReference type="ARBA" id="ARBA00004651"/>
    </source>
</evidence>
<dbReference type="Proteomes" id="UP001346800">
    <property type="component" value="Unassembled WGS sequence"/>
</dbReference>
<evidence type="ECO:0000256" key="4">
    <source>
        <dbReference type="ARBA" id="ARBA00022597"/>
    </source>
</evidence>
<evidence type="ECO:0000256" key="2">
    <source>
        <dbReference type="ARBA" id="ARBA00022448"/>
    </source>
</evidence>
<keyword evidence="5" id="KW-0598">Phosphotransferase system</keyword>
<keyword evidence="6 9" id="KW-0812">Transmembrane</keyword>
<keyword evidence="8 9" id="KW-0472">Membrane</keyword>
<sequence length="273" mass="29916">MESNEKVTASKRGHLNKHDVNMIGIRSIFNQSQMNYQLMQGAGWTLSILPALKKIYGKDKKGLSDALKGNMEFMNTNNYAAPLLMGLEMSLEENGENRNTIDSLRVALFGPLAGIGDAITWFTILPIVAGITASFAKEGSILGPLVFFLVYLFMFLLRMPIARLGYAAGTKAVSDIRKDSAIVSHAASVLGCTVIGGLIATYVQINVKANIAVTATKSISIQKQFFDNIFPNVLPLAYTFFLYYLVKKKNISPVILIIITFVLAILLSWLGIL</sequence>
<evidence type="ECO:0000256" key="9">
    <source>
        <dbReference type="SAM" id="Phobius"/>
    </source>
</evidence>
<feature type="transmembrane region" description="Helical" evidence="9">
    <location>
        <begin position="253"/>
        <end position="272"/>
    </location>
</feature>
<proteinExistence type="predicted"/>
<dbReference type="EMBL" id="BTFQ01000023">
    <property type="protein sequence ID" value="GMM13500.1"/>
    <property type="molecule type" value="Genomic_DNA"/>
</dbReference>
<organism evidence="10 13">
    <name type="scientific">Lactobacillus amylovorus subsp. animalium</name>
    <dbReference type="NCBI Taxonomy" id="3378536"/>
    <lineage>
        <taxon>Bacteria</taxon>
        <taxon>Bacillati</taxon>
        <taxon>Bacillota</taxon>
        <taxon>Bacilli</taxon>
        <taxon>Lactobacillales</taxon>
        <taxon>Lactobacillaceae</taxon>
        <taxon>Lactobacillus</taxon>
    </lineage>
</organism>
<evidence type="ECO:0000313" key="11">
    <source>
        <dbReference type="EMBL" id="GMM15039.1"/>
    </source>
</evidence>
<evidence type="ECO:0000313" key="12">
    <source>
        <dbReference type="Proteomes" id="UP001332503"/>
    </source>
</evidence>
<keyword evidence="12" id="KW-1185">Reference proteome</keyword>
<feature type="transmembrane region" description="Helical" evidence="9">
    <location>
        <begin position="182"/>
        <end position="205"/>
    </location>
</feature>
<dbReference type="PANTHER" id="PTHR32502">
    <property type="entry name" value="N-ACETYLGALACTOSAMINE PERMEASE II COMPONENT-RELATED"/>
    <property type="match status" value="1"/>
</dbReference>
<keyword evidence="4" id="KW-0762">Sugar transport</keyword>
<evidence type="ECO:0000256" key="5">
    <source>
        <dbReference type="ARBA" id="ARBA00022683"/>
    </source>
</evidence>
<evidence type="ECO:0000256" key="7">
    <source>
        <dbReference type="ARBA" id="ARBA00022989"/>
    </source>
</evidence>
<evidence type="ECO:0000313" key="13">
    <source>
        <dbReference type="Proteomes" id="UP001346800"/>
    </source>
</evidence>
<name>A0ABD0C2I9_LACAM</name>
<keyword evidence="2" id="KW-0813">Transport</keyword>
<accession>A0ABD0C2I9</accession>
<comment type="subcellular location">
    <subcellularLocation>
        <location evidence="1">Cell membrane</location>
        <topology evidence="1">Multi-pass membrane protein</topology>
    </subcellularLocation>
</comment>
<evidence type="ECO:0000313" key="10">
    <source>
        <dbReference type="EMBL" id="GMM13500.1"/>
    </source>
</evidence>
<dbReference type="InterPro" id="IPR004704">
    <property type="entry name" value="PTS_IID_man"/>
</dbReference>
<evidence type="ECO:0000256" key="6">
    <source>
        <dbReference type="ARBA" id="ARBA00022692"/>
    </source>
</evidence>
<feature type="transmembrane region" description="Helical" evidence="9">
    <location>
        <begin position="106"/>
        <end position="129"/>
    </location>
</feature>
<comment type="caution">
    <text evidence="10">The sequence shown here is derived from an EMBL/GenBank/DDBJ whole genome shotgun (WGS) entry which is preliminary data.</text>
</comment>
<dbReference type="EMBL" id="BTFR01000004">
    <property type="protein sequence ID" value="GMM15039.1"/>
    <property type="molecule type" value="Genomic_DNA"/>
</dbReference>
<dbReference type="NCBIfam" id="NF007359">
    <property type="entry name" value="PRK09855.1"/>
    <property type="match status" value="1"/>
</dbReference>
<feature type="transmembrane region" description="Helical" evidence="9">
    <location>
        <begin position="225"/>
        <end position="246"/>
    </location>
</feature>
<feature type="transmembrane region" description="Helical" evidence="9">
    <location>
        <begin position="141"/>
        <end position="161"/>
    </location>
</feature>
<keyword evidence="3" id="KW-1003">Cell membrane</keyword>
<dbReference type="Proteomes" id="UP001332503">
    <property type="component" value="Unassembled WGS sequence"/>
</dbReference>
<protein>
    <submittedName>
        <fullName evidence="10">PTS galactosamine transporter subunit IID</fullName>
    </submittedName>
</protein>
<dbReference type="GO" id="GO:0009401">
    <property type="term" value="P:phosphoenolpyruvate-dependent sugar phosphotransferase system"/>
    <property type="evidence" value="ECO:0007669"/>
    <property type="project" value="UniProtKB-KW"/>
</dbReference>
<reference evidence="12 13" key="2">
    <citation type="journal article" date="2024" name="Int. J. Syst. Evol. Microbiol.">
        <title>Proposal of Lactobacillus amylovorus subsp. animalis subsp. nov. and an emended description of Lactobacillus amylovorus.</title>
        <authorList>
            <person name="Yamane K."/>
            <person name="Tanizawa Y."/>
            <person name="Kobayashi H."/>
            <person name="Kamizono T."/>
            <person name="Kojima Y."/>
            <person name="Takagi H."/>
            <person name="Tohno M."/>
        </authorList>
    </citation>
    <scope>NUCLEOTIDE SEQUENCE [LARGE SCALE GENOMIC DNA]</scope>
    <source>
        <strain evidence="11 12">BF125</strain>
        <strain evidence="10 13">BF186</strain>
    </source>
</reference>
<dbReference type="PROSITE" id="PS51108">
    <property type="entry name" value="PTS_EIID"/>
    <property type="match status" value="1"/>
</dbReference>
<dbReference type="PANTHER" id="PTHR32502:SF5">
    <property type="entry name" value="N-ACETYLGALACTOSAMINE PERMEASE IID COMPONENT-RELATED"/>
    <property type="match status" value="1"/>
</dbReference>